<proteinExistence type="inferred from homology"/>
<dbReference type="InterPro" id="IPR024704">
    <property type="entry name" value="SMC"/>
</dbReference>
<keyword evidence="7 12" id="KW-0175">Coiled coil</keyword>
<reference evidence="15 16" key="1">
    <citation type="submission" date="2024-02" db="EMBL/GenBank/DDBJ databases">
        <title>High-quality chromosome-scale genome assembly of Pensacola bahiagrass (Paspalum notatum Flugge var. saurae).</title>
        <authorList>
            <person name="Vega J.M."/>
            <person name="Podio M."/>
            <person name="Orjuela J."/>
            <person name="Siena L.A."/>
            <person name="Pessino S.C."/>
            <person name="Combes M.C."/>
            <person name="Mariac C."/>
            <person name="Albertini E."/>
            <person name="Pupilli F."/>
            <person name="Ortiz J.P.A."/>
            <person name="Leblanc O."/>
        </authorList>
    </citation>
    <scope>NUCLEOTIDE SEQUENCE [LARGE SCALE GENOMIC DNA]</scope>
    <source>
        <strain evidence="15">R1</strain>
        <tissue evidence="15">Leaf</tissue>
    </source>
</reference>
<dbReference type="GO" id="GO:0008278">
    <property type="term" value="C:cohesin complex"/>
    <property type="evidence" value="ECO:0007669"/>
    <property type="project" value="InterPro"/>
</dbReference>
<feature type="coiled-coil region" evidence="12">
    <location>
        <begin position="319"/>
        <end position="374"/>
    </location>
</feature>
<comment type="similarity">
    <text evidence="3">Belongs to the SMC family. SMC1 subfamily.</text>
</comment>
<dbReference type="InterPro" id="IPR028468">
    <property type="entry name" value="Smc1_ABC"/>
</dbReference>
<dbReference type="Gene3D" id="3.40.50.300">
    <property type="entry name" value="P-loop containing nucleotide triphosphate hydrolases"/>
    <property type="match status" value="2"/>
</dbReference>
<dbReference type="PIRSF" id="PIRSF005719">
    <property type="entry name" value="SMC"/>
    <property type="match status" value="1"/>
</dbReference>
<evidence type="ECO:0000259" key="14">
    <source>
        <dbReference type="SMART" id="SM00968"/>
    </source>
</evidence>
<dbReference type="PANTHER" id="PTHR18937:SF12">
    <property type="entry name" value="STRUCTURAL MAINTENANCE OF CHROMOSOMES PROTEIN"/>
    <property type="match status" value="1"/>
</dbReference>
<evidence type="ECO:0000256" key="13">
    <source>
        <dbReference type="SAM" id="MobiDB-lite"/>
    </source>
</evidence>
<feature type="region of interest" description="Disordered" evidence="13">
    <location>
        <begin position="1"/>
        <end position="20"/>
    </location>
</feature>
<sequence length="1323" mass="151268">MAAADGRSSDTRARGGGAGGRIHRLEVENFKSYKGTQTIGPFFDFTAIIGPNGAGKSNLMDAISFVLGVRSAHLRGAQLKDLIYALDDRDKEAKGRRASVRLVYHQPNQEEIHFTRTITGAGGSEYRIDSRLVTWDDYNAKLRSLGILVKARNFLVFQGDVESIASKNPKELTALLEQISGSDELRREYDELEEQKASAEEKSALVYQEKRTIVMERKQKKAQKEEAEKHLRLQQDLKLLKTEHSLWQLYTIEKDREKIEAEIAEDRQSLQQVQEENQSADNELTAKKKEQSAFLKKMTLSEKSIARKKLELDKKQPELLKLKEQISRLKSKIKSCKKEIDKKKDDNKKHLEEMRRLQCALDDVKKSIEELNVQGQDKSGKLQLADDQLQEYHRIKEDAGMKTAKLRDEKEVIDKKLNADVEAKKNLEENVQQLCSRKDEISSQERELHTRLDKILNSIPKHEKELAHLREEHNRISKERQSSGSRYQTLKQKVDEIDAQLRELKADKHESERDARLKETVGSLKRLFPGVHGRMHELCRPSQKKYNLAVTVAMGKFMDAVVVEDENTGKECIKRVGIIGCLVFGGRFLARVLIVRLLYEDLESWASGGLVGRKTGKSLSALDWLQFATWYGVTGRPNMGAAPCDRIGQGLKSEAEIGSHVVVHESCMQYLKEQRLPPQTFIPLQSVRVKPIIEKLRTLGGSAQLVFDVIQYPFTLEKAVLYAVGNTLVCDKLDEAKALSWSGERYKVVTVDGILLTKSGTMTGGISGGMEARSNKWDDSRIESLKKKKNQMESEMSELGSPRELQRKELAISEKITGLEKKLHYLNVEKNNLREKLQKLTSERNNIEAEINHLEPGKLELETRLDEKEAEVKKLEKKINEIVDKVYKDFSISVGVKNIREYEERQLKDAQALQERKLSLSNQMSKLKYQLEYEQKRDMQAPILKLKDTHESLEKELKGLQEREFSAKAEAEQILTQMDELKAEAEDWKAKSDECEKVIDELKDRNGNVSSTLAKLDRQVKSKEGQLVQLISRQREIHEKCELEQLELPTVNDPMDTGSQEPVLDYSQLSKIYLQDMRPSGREKYEADFKQRTGELVAEIERTAPNLKALDQYDALQRKEKEVTEKFEAARKEEREISDKYNTVKQRRYELFMEAFDHISKGIDKIYKQLTKSHTHPLGGTAYLNLENEDEPFLHGIKYTAMPPTKRFRDMEQLSGGEKTVAALALLFAIHSFRPSPFFILDEVDAALDNLNVAKVAGFIRSKSCERVAGEQDSNGECGFQSIVISLKDSFYDKAEALVGVYRDSERSCSRTLTFDLTKYREA</sequence>
<dbReference type="PANTHER" id="PTHR18937">
    <property type="entry name" value="STRUCTURAL MAINTENANCE OF CHROMOSOMES SMC FAMILY MEMBER"/>
    <property type="match status" value="1"/>
</dbReference>
<organism evidence="15 16">
    <name type="scientific">Paspalum notatum var. saurae</name>
    <dbReference type="NCBI Taxonomy" id="547442"/>
    <lineage>
        <taxon>Eukaryota</taxon>
        <taxon>Viridiplantae</taxon>
        <taxon>Streptophyta</taxon>
        <taxon>Embryophyta</taxon>
        <taxon>Tracheophyta</taxon>
        <taxon>Spermatophyta</taxon>
        <taxon>Magnoliopsida</taxon>
        <taxon>Liliopsida</taxon>
        <taxon>Poales</taxon>
        <taxon>Poaceae</taxon>
        <taxon>PACMAD clade</taxon>
        <taxon>Panicoideae</taxon>
        <taxon>Andropogonodae</taxon>
        <taxon>Paspaleae</taxon>
        <taxon>Paspalinae</taxon>
        <taxon>Paspalum</taxon>
    </lineage>
</organism>
<accession>A0AAQ3PSW4</accession>
<dbReference type="GO" id="GO:0007062">
    <property type="term" value="P:sister chromatid cohesion"/>
    <property type="evidence" value="ECO:0007669"/>
    <property type="project" value="InterPro"/>
</dbReference>
<keyword evidence="6" id="KW-0498">Mitosis</keyword>
<evidence type="ECO:0000256" key="1">
    <source>
        <dbReference type="ARBA" id="ARBA00004123"/>
    </source>
</evidence>
<name>A0AAQ3PSW4_PASNO</name>
<dbReference type="CDD" id="cd03275">
    <property type="entry name" value="ABC_SMC1_euk"/>
    <property type="match status" value="2"/>
</dbReference>
<dbReference type="GO" id="GO:0003677">
    <property type="term" value="F:DNA binding"/>
    <property type="evidence" value="ECO:0007669"/>
    <property type="project" value="TreeGrafter"/>
</dbReference>
<protein>
    <recommendedName>
        <fullName evidence="11">Structural maintenance of chromosomes protein</fullName>
    </recommendedName>
</protein>
<dbReference type="SMART" id="SM00968">
    <property type="entry name" value="SMC_hinge"/>
    <property type="match status" value="1"/>
</dbReference>
<evidence type="ECO:0000256" key="3">
    <source>
        <dbReference type="ARBA" id="ARBA00005597"/>
    </source>
</evidence>
<dbReference type="FunFam" id="3.40.50.300:FF:000564">
    <property type="entry name" value="Structural maintenance of chromosomes 1A"/>
    <property type="match status" value="1"/>
</dbReference>
<dbReference type="InterPro" id="IPR027417">
    <property type="entry name" value="P-loop_NTPase"/>
</dbReference>
<keyword evidence="5" id="KW-0132">Cell division</keyword>
<feature type="coiled-coil region" evidence="12">
    <location>
        <begin position="1106"/>
        <end position="1136"/>
    </location>
</feature>
<dbReference type="SUPFAM" id="SSF75553">
    <property type="entry name" value="Smc hinge domain"/>
    <property type="match status" value="2"/>
</dbReference>
<comment type="subcellular location">
    <subcellularLocation>
        <location evidence="2">Chromosome</location>
    </subcellularLocation>
    <subcellularLocation>
        <location evidence="1 11">Nucleus</location>
    </subcellularLocation>
</comment>
<dbReference type="GO" id="GO:0005524">
    <property type="term" value="F:ATP binding"/>
    <property type="evidence" value="ECO:0007669"/>
    <property type="project" value="InterPro"/>
</dbReference>
<evidence type="ECO:0000313" key="15">
    <source>
        <dbReference type="EMBL" id="WVZ55029.1"/>
    </source>
</evidence>
<dbReference type="SUPFAM" id="SSF52540">
    <property type="entry name" value="P-loop containing nucleoside triphosphate hydrolases"/>
    <property type="match status" value="2"/>
</dbReference>
<evidence type="ECO:0000256" key="6">
    <source>
        <dbReference type="ARBA" id="ARBA00022776"/>
    </source>
</evidence>
<dbReference type="InterPro" id="IPR003395">
    <property type="entry name" value="RecF/RecN/SMC_N"/>
</dbReference>
<dbReference type="Pfam" id="PF02463">
    <property type="entry name" value="SMC_N"/>
    <property type="match status" value="1"/>
</dbReference>
<keyword evidence="8 11" id="KW-0539">Nucleus</keyword>
<dbReference type="Proteomes" id="UP001341281">
    <property type="component" value="Chromosome 02"/>
</dbReference>
<dbReference type="Gene3D" id="1.20.1060.20">
    <property type="match status" value="1"/>
</dbReference>
<evidence type="ECO:0000256" key="8">
    <source>
        <dbReference type="ARBA" id="ARBA00023242"/>
    </source>
</evidence>
<dbReference type="EMBL" id="CP144746">
    <property type="protein sequence ID" value="WVZ55029.1"/>
    <property type="molecule type" value="Genomic_DNA"/>
</dbReference>
<evidence type="ECO:0000256" key="11">
    <source>
        <dbReference type="PIRNR" id="PIRNR005719"/>
    </source>
</evidence>
<dbReference type="GO" id="GO:0005634">
    <property type="term" value="C:nucleus"/>
    <property type="evidence" value="ECO:0007669"/>
    <property type="project" value="UniProtKB-SubCell"/>
</dbReference>
<feature type="coiled-coil region" evidence="12">
    <location>
        <begin position="816"/>
        <end position="885"/>
    </location>
</feature>
<dbReference type="Gene3D" id="1.20.5.340">
    <property type="match status" value="1"/>
</dbReference>
<feature type="domain" description="SMC hinge" evidence="14">
    <location>
        <begin position="529"/>
        <end position="740"/>
    </location>
</feature>
<evidence type="ECO:0000256" key="2">
    <source>
        <dbReference type="ARBA" id="ARBA00004286"/>
    </source>
</evidence>
<keyword evidence="4" id="KW-0158">Chromosome</keyword>
<feature type="coiled-coil region" evidence="12">
    <location>
        <begin position="424"/>
        <end position="514"/>
    </location>
</feature>
<feature type="coiled-coil region" evidence="12">
    <location>
        <begin position="910"/>
        <end position="1033"/>
    </location>
</feature>
<dbReference type="Pfam" id="PF06470">
    <property type="entry name" value="SMC_hinge"/>
    <property type="match status" value="2"/>
</dbReference>
<keyword evidence="9" id="KW-0469">Meiosis</keyword>
<dbReference type="InterPro" id="IPR010935">
    <property type="entry name" value="SMC_hinge"/>
</dbReference>
<dbReference type="GO" id="GO:0051301">
    <property type="term" value="P:cell division"/>
    <property type="evidence" value="ECO:0007669"/>
    <property type="project" value="UniProtKB-KW"/>
</dbReference>
<evidence type="ECO:0000256" key="7">
    <source>
        <dbReference type="ARBA" id="ARBA00023054"/>
    </source>
</evidence>
<keyword evidence="16" id="KW-1185">Reference proteome</keyword>
<evidence type="ECO:0000256" key="4">
    <source>
        <dbReference type="ARBA" id="ARBA00022454"/>
    </source>
</evidence>
<evidence type="ECO:0000256" key="12">
    <source>
        <dbReference type="SAM" id="Coils"/>
    </source>
</evidence>
<dbReference type="GO" id="GO:0051321">
    <property type="term" value="P:meiotic cell cycle"/>
    <property type="evidence" value="ECO:0007669"/>
    <property type="project" value="UniProtKB-KW"/>
</dbReference>
<feature type="coiled-coil region" evidence="12">
    <location>
        <begin position="175"/>
        <end position="290"/>
    </location>
</feature>
<dbReference type="InterPro" id="IPR036277">
    <property type="entry name" value="SMC_hinge_sf"/>
</dbReference>
<evidence type="ECO:0000256" key="9">
    <source>
        <dbReference type="ARBA" id="ARBA00023254"/>
    </source>
</evidence>
<keyword evidence="10" id="KW-0131">Cell cycle</keyword>
<evidence type="ECO:0000256" key="5">
    <source>
        <dbReference type="ARBA" id="ARBA00022618"/>
    </source>
</evidence>
<evidence type="ECO:0000256" key="10">
    <source>
        <dbReference type="ARBA" id="ARBA00023306"/>
    </source>
</evidence>
<evidence type="ECO:0000313" key="16">
    <source>
        <dbReference type="Proteomes" id="UP001341281"/>
    </source>
</evidence>
<dbReference type="Gene3D" id="3.30.70.1620">
    <property type="match status" value="1"/>
</dbReference>
<gene>
    <name evidence="15" type="ORF">U9M48_005747</name>
</gene>
<dbReference type="GO" id="GO:0016887">
    <property type="term" value="F:ATP hydrolysis activity"/>
    <property type="evidence" value="ECO:0007669"/>
    <property type="project" value="InterPro"/>
</dbReference>